<accession>X0Z707</accession>
<gene>
    <name evidence="2" type="ORF">S01H4_13629</name>
</gene>
<organism evidence="2">
    <name type="scientific">marine sediment metagenome</name>
    <dbReference type="NCBI Taxonomy" id="412755"/>
    <lineage>
        <taxon>unclassified sequences</taxon>
        <taxon>metagenomes</taxon>
        <taxon>ecological metagenomes</taxon>
    </lineage>
</organism>
<feature type="non-terminal residue" evidence="2">
    <location>
        <position position="1"/>
    </location>
</feature>
<keyword evidence="1" id="KW-1133">Transmembrane helix</keyword>
<proteinExistence type="predicted"/>
<evidence type="ECO:0000256" key="1">
    <source>
        <dbReference type="SAM" id="Phobius"/>
    </source>
</evidence>
<comment type="caution">
    <text evidence="2">The sequence shown here is derived from an EMBL/GenBank/DDBJ whole genome shotgun (WGS) entry which is preliminary data.</text>
</comment>
<protein>
    <submittedName>
        <fullName evidence="2">Uncharacterized protein</fullName>
    </submittedName>
</protein>
<name>X0Z707_9ZZZZ</name>
<evidence type="ECO:0000313" key="2">
    <source>
        <dbReference type="EMBL" id="GAG56158.1"/>
    </source>
</evidence>
<feature type="transmembrane region" description="Helical" evidence="1">
    <location>
        <begin position="7"/>
        <end position="25"/>
    </location>
</feature>
<keyword evidence="1" id="KW-0812">Transmembrane</keyword>
<reference evidence="2" key="1">
    <citation type="journal article" date="2014" name="Front. Microbiol.">
        <title>High frequency of phylogenetically diverse reductive dehalogenase-homologous genes in deep subseafloor sedimentary metagenomes.</title>
        <authorList>
            <person name="Kawai M."/>
            <person name="Futagami T."/>
            <person name="Toyoda A."/>
            <person name="Takaki Y."/>
            <person name="Nishi S."/>
            <person name="Hori S."/>
            <person name="Arai W."/>
            <person name="Tsubouchi T."/>
            <person name="Morono Y."/>
            <person name="Uchiyama I."/>
            <person name="Ito T."/>
            <person name="Fujiyama A."/>
            <person name="Inagaki F."/>
            <person name="Takami H."/>
        </authorList>
    </citation>
    <scope>NUCLEOTIDE SEQUENCE</scope>
    <source>
        <strain evidence="2">Expedition CK06-06</strain>
    </source>
</reference>
<dbReference type="AlphaFoldDB" id="X0Z707"/>
<dbReference type="EMBL" id="BART01005995">
    <property type="protein sequence ID" value="GAG56158.1"/>
    <property type="molecule type" value="Genomic_DNA"/>
</dbReference>
<sequence length="45" mass="5203">ISMLLRIALPILIVILMSPITIYYLRTLVFISDKSLRTLKKLTLN</sequence>
<keyword evidence="1" id="KW-0472">Membrane</keyword>